<feature type="transmembrane region" description="Helical" evidence="7">
    <location>
        <begin position="104"/>
        <end position="123"/>
    </location>
</feature>
<dbReference type="GO" id="GO:0015862">
    <property type="term" value="P:uridine transmembrane transport"/>
    <property type="evidence" value="ECO:0007669"/>
    <property type="project" value="TreeGrafter"/>
</dbReference>
<feature type="transmembrane region" description="Helical" evidence="7">
    <location>
        <begin position="311"/>
        <end position="327"/>
    </location>
</feature>
<dbReference type="GO" id="GO:0005886">
    <property type="term" value="C:plasma membrane"/>
    <property type="evidence" value="ECO:0007669"/>
    <property type="project" value="TreeGrafter"/>
</dbReference>
<evidence type="ECO:0000256" key="2">
    <source>
        <dbReference type="ARBA" id="ARBA00007965"/>
    </source>
</evidence>
<evidence type="ECO:0000313" key="8">
    <source>
        <dbReference type="Ensembl" id="ENSTGUP00000035249.1"/>
    </source>
</evidence>
<evidence type="ECO:0000256" key="5">
    <source>
        <dbReference type="ARBA" id="ARBA00022989"/>
    </source>
</evidence>
<dbReference type="Ensembl" id="ENSTGUT00000039688.1">
    <property type="protein sequence ID" value="ENSTGUP00000035249.1"/>
    <property type="gene ID" value="ENSTGUG00000007972.2"/>
</dbReference>
<name>A0A674HHL2_TAEGU</name>
<feature type="transmembrane region" description="Helical" evidence="7">
    <location>
        <begin position="417"/>
        <end position="442"/>
    </location>
</feature>
<proteinExistence type="inferred from homology"/>
<dbReference type="GeneTree" id="ENSGT00950000182898"/>
<keyword evidence="6 7" id="KW-0472">Membrane</keyword>
<comment type="subcellular location">
    <subcellularLocation>
        <location evidence="1">Membrane</location>
        <topology evidence="1">Multi-pass membrane protein</topology>
    </subcellularLocation>
</comment>
<feature type="transmembrane region" description="Helical" evidence="7">
    <location>
        <begin position="347"/>
        <end position="369"/>
    </location>
</feature>
<evidence type="ECO:0000256" key="6">
    <source>
        <dbReference type="ARBA" id="ARBA00023136"/>
    </source>
</evidence>
<gene>
    <name evidence="8" type="primary">SLC29A1</name>
</gene>
<feature type="transmembrane region" description="Helical" evidence="7">
    <location>
        <begin position="191"/>
        <end position="212"/>
    </location>
</feature>
<keyword evidence="4 7" id="KW-0812">Transmembrane</keyword>
<evidence type="ECO:0000256" key="3">
    <source>
        <dbReference type="ARBA" id="ARBA00022448"/>
    </source>
</evidence>
<feature type="transmembrane region" description="Helical" evidence="7">
    <location>
        <begin position="12"/>
        <end position="32"/>
    </location>
</feature>
<keyword evidence="3" id="KW-0813">Transport</keyword>
<reference evidence="8" key="2">
    <citation type="submission" date="2025-08" db="UniProtKB">
        <authorList>
            <consortium name="Ensembl"/>
        </authorList>
    </citation>
    <scope>IDENTIFICATION</scope>
</reference>
<evidence type="ECO:0000256" key="4">
    <source>
        <dbReference type="ARBA" id="ARBA00022692"/>
    </source>
</evidence>
<evidence type="ECO:0000256" key="7">
    <source>
        <dbReference type="SAM" id="Phobius"/>
    </source>
</evidence>
<keyword evidence="5 7" id="KW-1133">Transmembrane helix</keyword>
<dbReference type="PIRSF" id="PIRSF016379">
    <property type="entry name" value="ENT"/>
    <property type="match status" value="1"/>
</dbReference>
<comment type="similarity">
    <text evidence="2">Belongs to the SLC29A/ENT transporter (TC 2.A.57) family.</text>
</comment>
<dbReference type="Proteomes" id="UP000007754">
    <property type="component" value="Chromosome 3"/>
</dbReference>
<reference evidence="8 9" key="1">
    <citation type="journal article" date="2010" name="Nature">
        <title>The genome of a songbird.</title>
        <authorList>
            <person name="Warren W.C."/>
            <person name="Clayton D.F."/>
            <person name="Ellegren H."/>
            <person name="Arnold A.P."/>
            <person name="Hillier L.W."/>
            <person name="Kunstner A."/>
            <person name="Searle S."/>
            <person name="White S."/>
            <person name="Vilella A.J."/>
            <person name="Fairley S."/>
            <person name="Heger A."/>
            <person name="Kong L."/>
            <person name="Ponting C.P."/>
            <person name="Jarvis E.D."/>
            <person name="Mello C.V."/>
            <person name="Minx P."/>
            <person name="Lovell P."/>
            <person name="Velho T.A."/>
            <person name="Ferris M."/>
            <person name="Balakrishnan C.N."/>
            <person name="Sinha S."/>
            <person name="Blatti C."/>
            <person name="London S.E."/>
            <person name="Li Y."/>
            <person name="Lin Y.C."/>
            <person name="George J."/>
            <person name="Sweedler J."/>
            <person name="Southey B."/>
            <person name="Gunaratne P."/>
            <person name="Watson M."/>
            <person name="Nam K."/>
            <person name="Backstrom N."/>
            <person name="Smeds L."/>
            <person name="Nabholz B."/>
            <person name="Itoh Y."/>
            <person name="Whitney O."/>
            <person name="Pfenning A.R."/>
            <person name="Howard J."/>
            <person name="Volker M."/>
            <person name="Skinner B.M."/>
            <person name="Griffin D.K."/>
            <person name="Ye L."/>
            <person name="McLaren W.M."/>
            <person name="Flicek P."/>
            <person name="Quesada V."/>
            <person name="Velasco G."/>
            <person name="Lopez-Otin C."/>
            <person name="Puente X.S."/>
            <person name="Olender T."/>
            <person name="Lancet D."/>
            <person name="Smit A.F."/>
            <person name="Hubley R."/>
            <person name="Konkel M.K."/>
            <person name="Walker J.A."/>
            <person name="Batzer M.A."/>
            <person name="Gu W."/>
            <person name="Pollock D.D."/>
            <person name="Chen L."/>
            <person name="Cheng Z."/>
            <person name="Eichler E.E."/>
            <person name="Stapley J."/>
            <person name="Slate J."/>
            <person name="Ekblom R."/>
            <person name="Birkhead T."/>
            <person name="Burke T."/>
            <person name="Burt D."/>
            <person name="Scharff C."/>
            <person name="Adam I."/>
            <person name="Richard H."/>
            <person name="Sultan M."/>
            <person name="Soldatov A."/>
            <person name="Lehrach H."/>
            <person name="Edwards S.V."/>
            <person name="Yang S.P."/>
            <person name="Li X."/>
            <person name="Graves T."/>
            <person name="Fulton L."/>
            <person name="Nelson J."/>
            <person name="Chinwalla A."/>
            <person name="Hou S."/>
            <person name="Mardis E.R."/>
            <person name="Wilson R.K."/>
        </authorList>
    </citation>
    <scope>NUCLEOTIDE SEQUENCE [LARGE SCALE GENOMIC DNA]</scope>
</reference>
<accession>A0A674HHL2</accession>
<reference evidence="8" key="3">
    <citation type="submission" date="2025-09" db="UniProtKB">
        <authorList>
            <consortium name="Ensembl"/>
        </authorList>
    </citation>
    <scope>IDENTIFICATION</scope>
</reference>
<sequence length="443" mass="49975">MTARDGPQDRYKAVWLIFFILGLGTLLPWNFFMTAREYFISRLKDPEETSHVRNQTGKATFTPSYLQSVFDNFMTLCAMVPLLIFTCLNSFIHQRIPQQIRISGSLVAIGLVFLVTAIMVKVPMDPLPFFVFTMISIVFINWPSQITAVTASAEVMLCGRRQRGLAPLSCHHLPFLSLPVLSVGAQQPESFIGYFTTACVTIVLAIVSYVVLPHMDFFRYYSMKDKTEYRVYNAELETKRDLIKKDENGMEQNNSKIIPIHNPDEQPSVIAIFKKLWVLALSVCFVFTVTIGVFPAITAKVSTVLGEGNKWGLYFIPVSCFLLFNVFDWTGRSLTALFTWPGMDSCLLPVMVVLRVIFVPLFMLCNVTPRYYLPVVFSHDAWYIVFMIFFSISNGYLASLCMCFGPKKVLVHEAETAGAVMAFFLSLGLALGAAVSFLVRILI</sequence>
<dbReference type="Pfam" id="PF01733">
    <property type="entry name" value="Nucleoside_tran"/>
    <property type="match status" value="1"/>
</dbReference>
<dbReference type="InterPro" id="IPR036259">
    <property type="entry name" value="MFS_trans_sf"/>
</dbReference>
<evidence type="ECO:0000256" key="1">
    <source>
        <dbReference type="ARBA" id="ARBA00004141"/>
    </source>
</evidence>
<evidence type="ECO:0000313" key="9">
    <source>
        <dbReference type="Proteomes" id="UP000007754"/>
    </source>
</evidence>
<feature type="transmembrane region" description="Helical" evidence="7">
    <location>
        <begin position="73"/>
        <end position="92"/>
    </location>
</feature>
<feature type="transmembrane region" description="Helical" evidence="7">
    <location>
        <begin position="129"/>
        <end position="153"/>
    </location>
</feature>
<organism evidence="8 9">
    <name type="scientific">Taeniopygia guttata</name>
    <name type="common">Zebra finch</name>
    <name type="synonym">Poephila guttata</name>
    <dbReference type="NCBI Taxonomy" id="59729"/>
    <lineage>
        <taxon>Eukaryota</taxon>
        <taxon>Metazoa</taxon>
        <taxon>Chordata</taxon>
        <taxon>Craniata</taxon>
        <taxon>Vertebrata</taxon>
        <taxon>Euteleostomi</taxon>
        <taxon>Archelosauria</taxon>
        <taxon>Archosauria</taxon>
        <taxon>Dinosauria</taxon>
        <taxon>Saurischia</taxon>
        <taxon>Theropoda</taxon>
        <taxon>Coelurosauria</taxon>
        <taxon>Aves</taxon>
        <taxon>Neognathae</taxon>
        <taxon>Neoaves</taxon>
        <taxon>Telluraves</taxon>
        <taxon>Australaves</taxon>
        <taxon>Passeriformes</taxon>
        <taxon>Passeroidea</taxon>
        <taxon>Estrildidae</taxon>
        <taxon>Estrildinae</taxon>
        <taxon>Taeniopygia</taxon>
    </lineage>
</organism>
<dbReference type="GO" id="GO:0005337">
    <property type="term" value="F:nucleoside transmembrane transporter activity"/>
    <property type="evidence" value="ECO:0007669"/>
    <property type="project" value="InterPro"/>
</dbReference>
<dbReference type="AlphaFoldDB" id="A0A674HHL2"/>
<protein>
    <submittedName>
        <fullName evidence="8">Solute carrier family 29 member 1 (Augustine blood group)</fullName>
    </submittedName>
</protein>
<dbReference type="PANTHER" id="PTHR10332">
    <property type="entry name" value="EQUILIBRATIVE NUCLEOSIDE TRANSPORTER"/>
    <property type="match status" value="1"/>
</dbReference>
<feature type="transmembrane region" description="Helical" evidence="7">
    <location>
        <begin position="276"/>
        <end position="299"/>
    </location>
</feature>
<dbReference type="PANTHER" id="PTHR10332:SF9">
    <property type="entry name" value="EQUILIBRATIVE NUCLEOSIDE TRANSPORTER 1"/>
    <property type="match status" value="1"/>
</dbReference>
<dbReference type="SUPFAM" id="SSF103473">
    <property type="entry name" value="MFS general substrate transporter"/>
    <property type="match status" value="1"/>
</dbReference>
<dbReference type="PRINTS" id="PR01130">
    <property type="entry name" value="DERENTRNSPRT"/>
</dbReference>
<dbReference type="InterPro" id="IPR002259">
    <property type="entry name" value="Eqnu_transpt"/>
</dbReference>
<feature type="transmembrane region" description="Helical" evidence="7">
    <location>
        <begin position="381"/>
        <end position="405"/>
    </location>
</feature>
<keyword evidence="9" id="KW-1185">Reference proteome</keyword>